<dbReference type="OrthoDB" id="47007at2759"/>
<dbReference type="GO" id="GO:0016491">
    <property type="term" value="F:oxidoreductase activity"/>
    <property type="evidence" value="ECO:0007669"/>
    <property type="project" value="UniProtKB-KW"/>
</dbReference>
<keyword evidence="1" id="KW-0560">Oxidoreductase</keyword>
<protein>
    <recommendedName>
        <fullName evidence="5">Dehydrogenase/reductase SDR family member 7</fullName>
    </recommendedName>
</protein>
<dbReference type="Pfam" id="PF00106">
    <property type="entry name" value="adh_short"/>
    <property type="match status" value="2"/>
</dbReference>
<reference evidence="3" key="1">
    <citation type="submission" date="2021-06" db="EMBL/GenBank/DDBJ databases">
        <authorList>
            <person name="Hodson N. C."/>
            <person name="Mongue J. A."/>
            <person name="Jaron S. K."/>
        </authorList>
    </citation>
    <scope>NUCLEOTIDE SEQUENCE</scope>
</reference>
<dbReference type="EMBL" id="CAJVCH010377617">
    <property type="protein sequence ID" value="CAG7816755.1"/>
    <property type="molecule type" value="Genomic_DNA"/>
</dbReference>
<dbReference type="InterPro" id="IPR020904">
    <property type="entry name" value="Sc_DH/Rdtase_CS"/>
</dbReference>
<sequence>MDWIYLAGLLTILYFLTCVILSLIIDSDIITFLMEKYGKTAESEYKGKVIWLTGASGGIGEAIAKEFAKCGAKLALSARRHDQLERVKTECLAQNSSLKDEDILVLPLDMVDFKSHEPAFQRVKEKFGKVDVLISNAGRSQRANWGGGQVAVVSSVAGKTGFPHAGSYAGSKHAIQGYFNSLRMEMYGKNVDVTLLCPGPVYSDIGDNAFTTKAGEKAHKKVLPTDKRMTAERCAQLSLVALANRLNESWISLPPIVPALYFLTYFPLLSSALLKLVGGDAILKAMVGKSVTPVEKRD</sequence>
<dbReference type="AlphaFoldDB" id="A0A8J2KLJ9"/>
<dbReference type="InterPro" id="IPR053011">
    <property type="entry name" value="SDR_family_member_7"/>
</dbReference>
<comment type="caution">
    <text evidence="3">The sequence shown here is derived from an EMBL/GenBank/DDBJ whole genome shotgun (WGS) entry which is preliminary data.</text>
</comment>
<dbReference type="PANTHER" id="PTHR44269">
    <property type="entry name" value="DEHYDROGENASE/REDUCTASE SDR FAMILY MEMBER 7-RELATED"/>
    <property type="match status" value="1"/>
</dbReference>
<name>A0A8J2KLJ9_9HEXA</name>
<gene>
    <name evidence="3" type="ORF">AFUS01_LOCUS27357</name>
</gene>
<evidence type="ECO:0008006" key="5">
    <source>
        <dbReference type="Google" id="ProtNLM"/>
    </source>
</evidence>
<feature type="transmembrane region" description="Helical" evidence="2">
    <location>
        <begin position="6"/>
        <end position="25"/>
    </location>
</feature>
<dbReference type="Proteomes" id="UP000708208">
    <property type="component" value="Unassembled WGS sequence"/>
</dbReference>
<keyword evidence="2" id="KW-1133">Transmembrane helix</keyword>
<evidence type="ECO:0000313" key="3">
    <source>
        <dbReference type="EMBL" id="CAG7816755.1"/>
    </source>
</evidence>
<keyword evidence="2" id="KW-0472">Membrane</keyword>
<organism evidence="3 4">
    <name type="scientific">Allacma fusca</name>
    <dbReference type="NCBI Taxonomy" id="39272"/>
    <lineage>
        <taxon>Eukaryota</taxon>
        <taxon>Metazoa</taxon>
        <taxon>Ecdysozoa</taxon>
        <taxon>Arthropoda</taxon>
        <taxon>Hexapoda</taxon>
        <taxon>Collembola</taxon>
        <taxon>Symphypleona</taxon>
        <taxon>Sminthuridae</taxon>
        <taxon>Allacma</taxon>
    </lineage>
</organism>
<evidence type="ECO:0000256" key="2">
    <source>
        <dbReference type="SAM" id="Phobius"/>
    </source>
</evidence>
<dbReference type="InterPro" id="IPR002347">
    <property type="entry name" value="SDR_fam"/>
</dbReference>
<dbReference type="PROSITE" id="PS00061">
    <property type="entry name" value="ADH_SHORT"/>
    <property type="match status" value="1"/>
</dbReference>
<evidence type="ECO:0000313" key="4">
    <source>
        <dbReference type="Proteomes" id="UP000708208"/>
    </source>
</evidence>
<accession>A0A8J2KLJ9</accession>
<keyword evidence="4" id="KW-1185">Reference proteome</keyword>
<evidence type="ECO:0000256" key="1">
    <source>
        <dbReference type="ARBA" id="ARBA00023002"/>
    </source>
</evidence>
<dbReference type="PANTHER" id="PTHR44269:SF1">
    <property type="entry name" value="DEHYDROGENASE_REDUCTASE SDR FAMILY MEMBER 7"/>
    <property type="match status" value="1"/>
</dbReference>
<proteinExistence type="predicted"/>
<keyword evidence="2" id="KW-0812">Transmembrane</keyword>